<evidence type="ECO:0000313" key="8">
    <source>
        <dbReference type="Proteomes" id="UP001176517"/>
    </source>
</evidence>
<comment type="caution">
    <text evidence="7">The sequence shown here is derived from an EMBL/GenBank/DDBJ whole genome shotgun (WGS) entry which is preliminary data.</text>
</comment>
<dbReference type="PANTHER" id="PTHR11863">
    <property type="entry name" value="STEROL DESATURASE"/>
    <property type="match status" value="1"/>
</dbReference>
<keyword evidence="2 5" id="KW-0812">Transmembrane</keyword>
<evidence type="ECO:0000256" key="2">
    <source>
        <dbReference type="ARBA" id="ARBA00022692"/>
    </source>
</evidence>
<evidence type="ECO:0000256" key="5">
    <source>
        <dbReference type="SAM" id="Phobius"/>
    </source>
</evidence>
<dbReference type="InterPro" id="IPR006694">
    <property type="entry name" value="Fatty_acid_hydroxylase"/>
</dbReference>
<feature type="transmembrane region" description="Helical" evidence="5">
    <location>
        <begin position="149"/>
        <end position="169"/>
    </location>
</feature>
<keyword evidence="4 5" id="KW-0472">Membrane</keyword>
<dbReference type="EMBL" id="JAPDMZ010000144">
    <property type="protein sequence ID" value="KAK0548100.1"/>
    <property type="molecule type" value="Genomic_DNA"/>
</dbReference>
<organism evidence="7 8">
    <name type="scientific">Tilletia horrida</name>
    <dbReference type="NCBI Taxonomy" id="155126"/>
    <lineage>
        <taxon>Eukaryota</taxon>
        <taxon>Fungi</taxon>
        <taxon>Dikarya</taxon>
        <taxon>Basidiomycota</taxon>
        <taxon>Ustilaginomycotina</taxon>
        <taxon>Exobasidiomycetes</taxon>
        <taxon>Tilletiales</taxon>
        <taxon>Tilletiaceae</taxon>
        <taxon>Tilletia</taxon>
    </lineage>
</organism>
<dbReference type="Pfam" id="PF04116">
    <property type="entry name" value="FA_hydroxylase"/>
    <property type="match status" value="1"/>
</dbReference>
<evidence type="ECO:0000256" key="4">
    <source>
        <dbReference type="ARBA" id="ARBA00023136"/>
    </source>
</evidence>
<proteinExistence type="predicted"/>
<sequence>MTAATLAPDANGWTRRPRRNIKSTWYQNKEYKDYNFAQKFLTNIGAMPPKDLPKAPVKAPTEPVGVYPELAQWAHWFPPAALAPALQYAYMKLTGGTWSPGFAYVVYVVSFIWFAIHSIQGFTKLGLVHGYFDGKVERDGVPDEQSFKVLWSLVATILVRPIIGFYMAYDRYELPSISIWFPLQAFAYVTALDLFFYCYHRLMHEVPFLWQFHQRHHETHHPSPLLSPFADAEQDFFDILVIPLLTFLTLPMNFHTWWLITLGILYTEAMGHCGVRLYWPTPLSGWVLRPFGMDLALEDHDLHHRMGARDKHGAYGKQTLLWDTIFGTKKARIETKATNIDWNNKVPIFG</sequence>
<evidence type="ECO:0000259" key="6">
    <source>
        <dbReference type="Pfam" id="PF04116"/>
    </source>
</evidence>
<dbReference type="GO" id="GO:0008610">
    <property type="term" value="P:lipid biosynthetic process"/>
    <property type="evidence" value="ECO:0007669"/>
    <property type="project" value="InterPro"/>
</dbReference>
<keyword evidence="8" id="KW-1185">Reference proteome</keyword>
<feature type="transmembrane region" description="Helical" evidence="5">
    <location>
        <begin position="101"/>
        <end position="119"/>
    </location>
</feature>
<keyword evidence="3 5" id="KW-1133">Transmembrane helix</keyword>
<reference evidence="7" key="1">
    <citation type="journal article" date="2023" name="PhytoFront">
        <title>Draft Genome Resources of Seven Strains of Tilletia horrida, Causal Agent of Kernel Smut of Rice.</title>
        <authorList>
            <person name="Khanal S."/>
            <person name="Antony Babu S."/>
            <person name="Zhou X.G."/>
        </authorList>
    </citation>
    <scope>NUCLEOTIDE SEQUENCE</scope>
    <source>
        <strain evidence="7">TX6</strain>
    </source>
</reference>
<dbReference type="Proteomes" id="UP001176517">
    <property type="component" value="Unassembled WGS sequence"/>
</dbReference>
<dbReference type="GO" id="GO:0005506">
    <property type="term" value="F:iron ion binding"/>
    <property type="evidence" value="ECO:0007669"/>
    <property type="project" value="InterPro"/>
</dbReference>
<feature type="domain" description="Fatty acid hydroxylase" evidence="6">
    <location>
        <begin position="187"/>
        <end position="328"/>
    </location>
</feature>
<evidence type="ECO:0000256" key="3">
    <source>
        <dbReference type="ARBA" id="ARBA00022989"/>
    </source>
</evidence>
<feature type="transmembrane region" description="Helical" evidence="5">
    <location>
        <begin position="181"/>
        <end position="202"/>
    </location>
</feature>
<evidence type="ECO:0000256" key="1">
    <source>
        <dbReference type="ARBA" id="ARBA00004370"/>
    </source>
</evidence>
<protein>
    <recommendedName>
        <fullName evidence="6">Fatty acid hydroxylase domain-containing protein</fullName>
    </recommendedName>
</protein>
<name>A0AAN6GMA7_9BASI</name>
<dbReference type="AlphaFoldDB" id="A0AAN6GMA7"/>
<gene>
    <name evidence="7" type="ORF">OC846_004619</name>
</gene>
<comment type="subcellular location">
    <subcellularLocation>
        <location evidence="1">Membrane</location>
    </subcellularLocation>
</comment>
<dbReference type="InterPro" id="IPR050307">
    <property type="entry name" value="Sterol_Desaturase_Related"/>
</dbReference>
<dbReference type="GO" id="GO:0016020">
    <property type="term" value="C:membrane"/>
    <property type="evidence" value="ECO:0007669"/>
    <property type="project" value="UniProtKB-SubCell"/>
</dbReference>
<accession>A0AAN6GMA7</accession>
<evidence type="ECO:0000313" key="7">
    <source>
        <dbReference type="EMBL" id="KAK0548100.1"/>
    </source>
</evidence>
<dbReference type="GO" id="GO:0016491">
    <property type="term" value="F:oxidoreductase activity"/>
    <property type="evidence" value="ECO:0007669"/>
    <property type="project" value="InterPro"/>
</dbReference>